<dbReference type="OrthoDB" id="6637160at2"/>
<proteinExistence type="predicted"/>
<dbReference type="EMBL" id="PVTF01000022">
    <property type="protein sequence ID" value="PRY31632.1"/>
    <property type="molecule type" value="Genomic_DNA"/>
</dbReference>
<dbReference type="SUPFAM" id="SSF46689">
    <property type="entry name" value="Homeodomain-like"/>
    <property type="match status" value="1"/>
</dbReference>
<dbReference type="GO" id="GO:0000976">
    <property type="term" value="F:transcription cis-regulatory region binding"/>
    <property type="evidence" value="ECO:0007669"/>
    <property type="project" value="TreeGrafter"/>
</dbReference>
<dbReference type="Pfam" id="PF17929">
    <property type="entry name" value="TetR_C_34"/>
    <property type="match status" value="1"/>
</dbReference>
<evidence type="ECO:0000256" key="1">
    <source>
        <dbReference type="ARBA" id="ARBA00023125"/>
    </source>
</evidence>
<dbReference type="InterPro" id="IPR050109">
    <property type="entry name" value="HTH-type_TetR-like_transc_reg"/>
</dbReference>
<evidence type="ECO:0000313" key="4">
    <source>
        <dbReference type="EMBL" id="PRY31632.1"/>
    </source>
</evidence>
<dbReference type="InterPro" id="IPR041483">
    <property type="entry name" value="TetR_C_34"/>
</dbReference>
<dbReference type="Proteomes" id="UP000239494">
    <property type="component" value="Unassembled WGS sequence"/>
</dbReference>
<comment type="caution">
    <text evidence="4">The sequence shown here is derived from an EMBL/GenBank/DDBJ whole genome shotgun (WGS) entry which is preliminary data.</text>
</comment>
<dbReference type="InterPro" id="IPR001647">
    <property type="entry name" value="HTH_TetR"/>
</dbReference>
<dbReference type="AlphaFoldDB" id="A0A2T0SDY3"/>
<feature type="DNA-binding region" description="H-T-H motif" evidence="2">
    <location>
        <begin position="40"/>
        <end position="59"/>
    </location>
</feature>
<dbReference type="InterPro" id="IPR009057">
    <property type="entry name" value="Homeodomain-like_sf"/>
</dbReference>
<dbReference type="PROSITE" id="PS50977">
    <property type="entry name" value="HTH_TETR_2"/>
    <property type="match status" value="1"/>
</dbReference>
<keyword evidence="5" id="KW-1185">Reference proteome</keyword>
<dbReference type="PRINTS" id="PR00455">
    <property type="entry name" value="HTHTETR"/>
</dbReference>
<evidence type="ECO:0000259" key="3">
    <source>
        <dbReference type="PROSITE" id="PS50977"/>
    </source>
</evidence>
<dbReference type="RefSeq" id="WP_106196493.1">
    <property type="nucleotide sequence ID" value="NZ_PVTF01000022.1"/>
</dbReference>
<name>A0A2T0SDY3_9PSEU</name>
<sequence>MECTPTFLRARRPEHKQQRHDAIRAAARELALRRGVRSVSLGDIAAEVGVHKSAILRYFETREEIFLLIGAECWQEWSTAVHAELEGASGARALAEGLSRTLAERPLFCDLLAHAPMNLERHVSPGAVREFKLAAIEAVDSLSALAVRVVPEIGADRGFEVISAVGCFAATAWQASHPPEALAALYAADPKLAKACLDFMPTVSRFARVFIAGLVTGVD</sequence>
<accession>A0A2T0SDY3</accession>
<dbReference type="Pfam" id="PF00440">
    <property type="entry name" value="TetR_N"/>
    <property type="match status" value="1"/>
</dbReference>
<evidence type="ECO:0000256" key="2">
    <source>
        <dbReference type="PROSITE-ProRule" id="PRU00335"/>
    </source>
</evidence>
<dbReference type="PANTHER" id="PTHR30055:SF178">
    <property type="entry name" value="POSSIBLE TRANSCRIPTIONAL REGULATORY PROTEIN"/>
    <property type="match status" value="1"/>
</dbReference>
<dbReference type="PANTHER" id="PTHR30055">
    <property type="entry name" value="HTH-TYPE TRANSCRIPTIONAL REGULATOR RUTR"/>
    <property type="match status" value="1"/>
</dbReference>
<dbReference type="Gene3D" id="1.10.357.10">
    <property type="entry name" value="Tetracycline Repressor, domain 2"/>
    <property type="match status" value="1"/>
</dbReference>
<evidence type="ECO:0000313" key="5">
    <source>
        <dbReference type="Proteomes" id="UP000239494"/>
    </source>
</evidence>
<gene>
    <name evidence="4" type="ORF">CLV43_12238</name>
</gene>
<reference evidence="4 5" key="1">
    <citation type="submission" date="2018-03" db="EMBL/GenBank/DDBJ databases">
        <title>Genomic Encyclopedia of Archaeal and Bacterial Type Strains, Phase II (KMG-II): from individual species to whole genera.</title>
        <authorList>
            <person name="Goeker M."/>
        </authorList>
    </citation>
    <scope>NUCLEOTIDE SEQUENCE [LARGE SCALE GENOMIC DNA]</scope>
    <source>
        <strain evidence="4 5">DSM 44720</strain>
    </source>
</reference>
<dbReference type="GO" id="GO:0003700">
    <property type="term" value="F:DNA-binding transcription factor activity"/>
    <property type="evidence" value="ECO:0007669"/>
    <property type="project" value="TreeGrafter"/>
</dbReference>
<feature type="domain" description="HTH tetR-type" evidence="3">
    <location>
        <begin position="17"/>
        <end position="77"/>
    </location>
</feature>
<keyword evidence="1 2" id="KW-0238">DNA-binding</keyword>
<organism evidence="4 5">
    <name type="scientific">Umezawaea tangerina</name>
    <dbReference type="NCBI Taxonomy" id="84725"/>
    <lineage>
        <taxon>Bacteria</taxon>
        <taxon>Bacillati</taxon>
        <taxon>Actinomycetota</taxon>
        <taxon>Actinomycetes</taxon>
        <taxon>Pseudonocardiales</taxon>
        <taxon>Pseudonocardiaceae</taxon>
        <taxon>Umezawaea</taxon>
    </lineage>
</organism>
<protein>
    <submittedName>
        <fullName evidence="4">TetR family transcriptional regulator</fullName>
    </submittedName>
</protein>